<proteinExistence type="predicted"/>
<dbReference type="Pfam" id="PF10318">
    <property type="entry name" value="7TM_GPCR_Srh"/>
    <property type="match status" value="1"/>
</dbReference>
<reference evidence="2" key="1">
    <citation type="submission" date="2023-06" db="EMBL/GenBank/DDBJ databases">
        <authorList>
            <person name="Delattre M."/>
        </authorList>
    </citation>
    <scope>NUCLEOTIDE SEQUENCE</scope>
    <source>
        <strain evidence="2">AF72</strain>
    </source>
</reference>
<comment type="caution">
    <text evidence="2">The sequence shown here is derived from an EMBL/GenBank/DDBJ whole genome shotgun (WGS) entry which is preliminary data.</text>
</comment>
<feature type="transmembrane region" description="Helical" evidence="1">
    <location>
        <begin position="110"/>
        <end position="133"/>
    </location>
</feature>
<dbReference type="EMBL" id="CATQJA010001267">
    <property type="protein sequence ID" value="CAJ0566532.1"/>
    <property type="molecule type" value="Genomic_DNA"/>
</dbReference>
<keyword evidence="1" id="KW-1133">Transmembrane helix</keyword>
<dbReference type="InterPro" id="IPR019422">
    <property type="entry name" value="7TM_GPCR_serpentine_rcpt_Srh"/>
</dbReference>
<dbReference type="AlphaFoldDB" id="A0AA36CD03"/>
<accession>A0AA36CD03</accession>
<evidence type="ECO:0000313" key="3">
    <source>
        <dbReference type="Proteomes" id="UP001177023"/>
    </source>
</evidence>
<sequence>MLNYTNWMIFPMDQNDDVIYILILWTVGIIVMLGMALFGIFGRASFVEKVPVAAQLEELQLTPLVSHVAGAPVLDRMSISDATFPFTVYFLPVMVAIVIFVLGYDNAQSMTYWCSAIFGTHSNVNVLVMLTVTRPFRLAILRKIPYFKNRLAEETSNTNSLSRALREEASGY</sequence>
<name>A0AA36CD03_9BILA</name>
<feature type="non-terminal residue" evidence="2">
    <location>
        <position position="1"/>
    </location>
</feature>
<evidence type="ECO:0000313" key="2">
    <source>
        <dbReference type="EMBL" id="CAJ0566532.1"/>
    </source>
</evidence>
<protein>
    <submittedName>
        <fullName evidence="2">Uncharacterized protein</fullName>
    </submittedName>
</protein>
<keyword evidence="1" id="KW-0472">Membrane</keyword>
<feature type="transmembrane region" description="Helical" evidence="1">
    <location>
        <begin position="86"/>
        <end position="104"/>
    </location>
</feature>
<organism evidence="2 3">
    <name type="scientific">Mesorhabditis spiculigera</name>
    <dbReference type="NCBI Taxonomy" id="96644"/>
    <lineage>
        <taxon>Eukaryota</taxon>
        <taxon>Metazoa</taxon>
        <taxon>Ecdysozoa</taxon>
        <taxon>Nematoda</taxon>
        <taxon>Chromadorea</taxon>
        <taxon>Rhabditida</taxon>
        <taxon>Rhabditina</taxon>
        <taxon>Rhabditomorpha</taxon>
        <taxon>Rhabditoidea</taxon>
        <taxon>Rhabditidae</taxon>
        <taxon>Mesorhabditinae</taxon>
        <taxon>Mesorhabditis</taxon>
    </lineage>
</organism>
<dbReference type="Proteomes" id="UP001177023">
    <property type="component" value="Unassembled WGS sequence"/>
</dbReference>
<keyword evidence="1" id="KW-0812">Transmembrane</keyword>
<feature type="transmembrane region" description="Helical" evidence="1">
    <location>
        <begin position="20"/>
        <end position="41"/>
    </location>
</feature>
<evidence type="ECO:0000256" key="1">
    <source>
        <dbReference type="SAM" id="Phobius"/>
    </source>
</evidence>
<gene>
    <name evidence="2" type="ORF">MSPICULIGERA_LOCUS5130</name>
</gene>
<keyword evidence="3" id="KW-1185">Reference proteome</keyword>